<dbReference type="InterPro" id="IPR022572">
    <property type="entry name" value="DNA_rep/recomb_RecO_N"/>
</dbReference>
<organism evidence="2 3">
    <name type="scientific">Sulfurospirillum tamanense</name>
    <dbReference type="NCBI Taxonomy" id="2813362"/>
    <lineage>
        <taxon>Bacteria</taxon>
        <taxon>Pseudomonadati</taxon>
        <taxon>Campylobacterota</taxon>
        <taxon>Epsilonproteobacteria</taxon>
        <taxon>Campylobacterales</taxon>
        <taxon>Sulfurospirillaceae</taxon>
        <taxon>Sulfurospirillum</taxon>
    </lineage>
</organism>
<reference evidence="3" key="2">
    <citation type="submission" date="2021-02" db="EMBL/GenBank/DDBJ databases">
        <title>Sulfurospirillum tamanensis sp. nov.</title>
        <authorList>
            <person name="Merkel A.Y."/>
        </authorList>
    </citation>
    <scope>NUCLEOTIDE SEQUENCE [LARGE SCALE GENOMIC DNA]</scope>
    <source>
        <strain evidence="3">T05b</strain>
    </source>
</reference>
<dbReference type="EMBL" id="JAFHKK010000003">
    <property type="protein sequence ID" value="MBN2963678.1"/>
    <property type="molecule type" value="Genomic_DNA"/>
</dbReference>
<name>A0ABS2WPW7_9BACT</name>
<dbReference type="RefSeq" id="WP_205458113.1">
    <property type="nucleotide sequence ID" value="NZ_JAFHKK010000003.1"/>
</dbReference>
<feature type="domain" description="DNA replication/recombination mediator RecO N-terminal" evidence="1">
    <location>
        <begin position="1"/>
        <end position="72"/>
    </location>
</feature>
<accession>A0ABS2WPW7</accession>
<evidence type="ECO:0000313" key="2">
    <source>
        <dbReference type="EMBL" id="MBN2963678.1"/>
    </source>
</evidence>
<protein>
    <submittedName>
        <fullName evidence="2">Recombination protein RecO</fullName>
    </submittedName>
</protein>
<reference evidence="2 3" key="1">
    <citation type="submission" date="2021-02" db="EMBL/GenBank/DDBJ databases">
        <title>Sulfurospirillum tamanensis sp. nov.</title>
        <authorList>
            <person name="Frolova A."/>
            <person name="Merkel A."/>
            <person name="Slobodkin A."/>
        </authorList>
    </citation>
    <scope>NUCLEOTIDE SEQUENCE [LARGE SCALE GENOMIC DNA]</scope>
    <source>
        <strain evidence="2 3">T05b</strain>
    </source>
</reference>
<gene>
    <name evidence="2" type="primary">recO</name>
    <name evidence="2" type="ORF">JWV37_02705</name>
</gene>
<dbReference type="Pfam" id="PF13114">
    <property type="entry name" value="RecO_N_2"/>
    <property type="match status" value="1"/>
</dbReference>
<evidence type="ECO:0000259" key="1">
    <source>
        <dbReference type="Pfam" id="PF13114"/>
    </source>
</evidence>
<reference evidence="2 3" key="3">
    <citation type="submission" date="2021-02" db="EMBL/GenBank/DDBJ databases">
        <authorList>
            <person name="Merkel A.Y."/>
        </authorList>
    </citation>
    <scope>NUCLEOTIDE SEQUENCE [LARGE SCALE GENOMIC DNA]</scope>
    <source>
        <strain evidence="2 3">T05b</strain>
    </source>
</reference>
<dbReference type="NCBIfam" id="NF010483">
    <property type="entry name" value="PRK13908.1"/>
    <property type="match status" value="1"/>
</dbReference>
<proteinExistence type="predicted"/>
<sequence>MQGYIVHITKAKEEDLIVHILTENKLKTAYRFYGARHSVIHVGYKIDFEPHYSTKSSLPQLREVLHLGHRWNGIRERMLLWQRFIALFYPHLKGIESLEPFYLELLDWCALRWEKQNPKRIALEAYIKLLAHEGRLHPLSDCFACDLPLHEEVTLTRGFLPAHPACVYQEGMQRPLVDTLLNEASALHLSDKHVESLWRTLLEGL</sequence>
<dbReference type="Proteomes" id="UP000703590">
    <property type="component" value="Unassembled WGS sequence"/>
</dbReference>
<keyword evidence="3" id="KW-1185">Reference proteome</keyword>
<comment type="caution">
    <text evidence="2">The sequence shown here is derived from an EMBL/GenBank/DDBJ whole genome shotgun (WGS) entry which is preliminary data.</text>
</comment>
<evidence type="ECO:0000313" key="3">
    <source>
        <dbReference type="Proteomes" id="UP000703590"/>
    </source>
</evidence>